<gene>
    <name evidence="1" type="ORF">PS833_05767</name>
</gene>
<organism evidence="1 2">
    <name type="scientific">Pseudomonas fluorescens</name>
    <dbReference type="NCBI Taxonomy" id="294"/>
    <lineage>
        <taxon>Bacteria</taxon>
        <taxon>Pseudomonadati</taxon>
        <taxon>Pseudomonadota</taxon>
        <taxon>Gammaproteobacteria</taxon>
        <taxon>Pseudomonadales</taxon>
        <taxon>Pseudomonadaceae</taxon>
        <taxon>Pseudomonas</taxon>
    </lineage>
</organism>
<dbReference type="Proteomes" id="UP000409037">
    <property type="component" value="Unassembled WGS sequence"/>
</dbReference>
<dbReference type="AlphaFoldDB" id="A0A5E7FLV8"/>
<dbReference type="RefSeq" id="WP_150800861.1">
    <property type="nucleotide sequence ID" value="NZ_CABVHU010000021.1"/>
</dbReference>
<reference evidence="1 2" key="1">
    <citation type="submission" date="2019-09" db="EMBL/GenBank/DDBJ databases">
        <authorList>
            <person name="Chandra G."/>
            <person name="Truman W A."/>
        </authorList>
    </citation>
    <scope>NUCLEOTIDE SEQUENCE [LARGE SCALE GENOMIC DNA]</scope>
    <source>
        <strain evidence="1">PS833</strain>
    </source>
</reference>
<proteinExistence type="predicted"/>
<dbReference type="OrthoDB" id="8909281at2"/>
<name>A0A5E7FLV8_PSEFL</name>
<evidence type="ECO:0000313" key="1">
    <source>
        <dbReference type="EMBL" id="VVO40441.1"/>
    </source>
</evidence>
<protein>
    <submittedName>
        <fullName evidence="1">Uncharacterized protein</fullName>
    </submittedName>
</protein>
<sequence length="131" mass="14683">MNQPTEALPEIDIGEFRERYPRMFSDRAVDEIYCDPGWKNILIALCDMLQDYLKRHPEVTPVTVAQIKSKFGELHFFYDGGDAYCRGAVDVAIQLSTKTCSYCGAPGKQMGSTWINTLCPAHDGSSQLRNG</sequence>
<evidence type="ECO:0000313" key="2">
    <source>
        <dbReference type="Proteomes" id="UP000409037"/>
    </source>
</evidence>
<accession>A0A5E7FLV8</accession>
<dbReference type="EMBL" id="CABVHU010000021">
    <property type="protein sequence ID" value="VVO40441.1"/>
    <property type="molecule type" value="Genomic_DNA"/>
</dbReference>